<dbReference type="Gene3D" id="2.70.70.10">
    <property type="entry name" value="Glucose Permease (Domain IIA)"/>
    <property type="match status" value="1"/>
</dbReference>
<keyword evidence="2" id="KW-0812">Transmembrane</keyword>
<feature type="transmembrane region" description="Helical" evidence="2">
    <location>
        <begin position="6"/>
        <end position="24"/>
    </location>
</feature>
<evidence type="ECO:0000256" key="2">
    <source>
        <dbReference type="SAM" id="Phobius"/>
    </source>
</evidence>
<accession>Q111R6</accession>
<dbReference type="PANTHER" id="PTHR21666">
    <property type="entry name" value="PEPTIDASE-RELATED"/>
    <property type="match status" value="1"/>
</dbReference>
<dbReference type="InterPro" id="IPR050570">
    <property type="entry name" value="Cell_wall_metabolism_enzyme"/>
</dbReference>
<dbReference type="Pfam" id="PF01551">
    <property type="entry name" value="Peptidase_M23"/>
    <property type="match status" value="1"/>
</dbReference>
<dbReference type="SUPFAM" id="SSF51261">
    <property type="entry name" value="Duplicated hybrid motif"/>
    <property type="match status" value="1"/>
</dbReference>
<dbReference type="CDD" id="cd12797">
    <property type="entry name" value="M23_peptidase"/>
    <property type="match status" value="1"/>
</dbReference>
<gene>
    <name evidence="4" type="ordered locus">Tery_2558</name>
</gene>
<evidence type="ECO:0000259" key="3">
    <source>
        <dbReference type="Pfam" id="PF01551"/>
    </source>
</evidence>
<protein>
    <submittedName>
        <fullName evidence="4">Peptidase M23B</fullName>
    </submittedName>
</protein>
<keyword evidence="2" id="KW-1133">Transmembrane helix</keyword>
<dbReference type="RefSeq" id="WP_011612120.1">
    <property type="nucleotide sequence ID" value="NC_008312.1"/>
</dbReference>
<evidence type="ECO:0000313" key="4">
    <source>
        <dbReference type="EMBL" id="ABG51758.1"/>
    </source>
</evidence>
<name>Q111R6_TRIEI</name>
<dbReference type="PANTHER" id="PTHR21666:SF289">
    <property type="entry name" value="L-ALA--D-GLU ENDOPEPTIDASE"/>
    <property type="match status" value="1"/>
</dbReference>
<dbReference type="InterPro" id="IPR016047">
    <property type="entry name" value="M23ase_b-sheet_dom"/>
</dbReference>
<keyword evidence="2" id="KW-0472">Membrane</keyword>
<dbReference type="GO" id="GO:0004222">
    <property type="term" value="F:metalloendopeptidase activity"/>
    <property type="evidence" value="ECO:0007669"/>
    <property type="project" value="TreeGrafter"/>
</dbReference>
<dbReference type="STRING" id="203124.Tery_2558"/>
<keyword evidence="1" id="KW-0732">Signal</keyword>
<dbReference type="AlphaFoldDB" id="Q111R6"/>
<proteinExistence type="predicted"/>
<dbReference type="OrthoDB" id="5489603at2"/>
<organism evidence="4">
    <name type="scientific">Trichodesmium erythraeum (strain IMS101)</name>
    <dbReference type="NCBI Taxonomy" id="203124"/>
    <lineage>
        <taxon>Bacteria</taxon>
        <taxon>Bacillati</taxon>
        <taxon>Cyanobacteriota</taxon>
        <taxon>Cyanophyceae</taxon>
        <taxon>Oscillatoriophycideae</taxon>
        <taxon>Oscillatoriales</taxon>
        <taxon>Microcoleaceae</taxon>
        <taxon>Trichodesmium</taxon>
    </lineage>
</organism>
<dbReference type="HOGENOM" id="CLU_073817_0_0_3"/>
<evidence type="ECO:0000256" key="1">
    <source>
        <dbReference type="ARBA" id="ARBA00022729"/>
    </source>
</evidence>
<reference evidence="4" key="1">
    <citation type="submission" date="2006-06" db="EMBL/GenBank/DDBJ databases">
        <title>Complete sequence of Trichodesmium erythraeum IMS101.</title>
        <authorList>
            <consortium name="US DOE Joint Genome Institute"/>
            <person name="Copeland A."/>
            <person name="Lucas S."/>
            <person name="Lapidus A."/>
            <person name="Barry K."/>
            <person name="Detter J.C."/>
            <person name="Glavina del Rio T."/>
            <person name="Hammon N."/>
            <person name="Israni S."/>
            <person name="Dalin E."/>
            <person name="Tice H."/>
            <person name="Pitluck S."/>
            <person name="Kiss H."/>
            <person name="Munk A.C."/>
            <person name="Brettin T."/>
            <person name="Bruce D."/>
            <person name="Han C."/>
            <person name="Tapia R."/>
            <person name="Gilna P."/>
            <person name="Schmutz J."/>
            <person name="Larimer F."/>
            <person name="Land M."/>
            <person name="Hauser L."/>
            <person name="Kyrpides N."/>
            <person name="Kim E."/>
            <person name="Richardson P."/>
        </authorList>
    </citation>
    <scope>NUCLEOTIDE SEQUENCE [LARGE SCALE GENOMIC DNA]</scope>
    <source>
        <strain evidence="4">IMS101</strain>
    </source>
</reference>
<dbReference type="KEGG" id="ter:Tery_2558"/>
<sequence>MKLKNYFYGFVTALVIALVTNYLLSANAHTRLFQNSVFENSIAQVSNNPKFALPIECKLDKDCFILLYSDRDPSPKELDFGCGRQTYDGHKGTDFAIPDEKIMAQGVAVTAVAPGKVLRTRDGIPDRRIIDTADRDAVKNIECGNGIVIDHGNGWEAQYCHLRNGSVVVKPGTVVKAGTQLGIVGTSGLSSFPHVHLSVRYQGEIVDPFVGVNVKSGCNVPRNSIWEEPLSYKPTGIIRSGFATVAPTMDDLWSGKFYDTVLAGNSAALIFWVQIYGVLPGDKEHYQLFAPNGEGVIDNKKEMKSAHKTWMGYVGKRNNSQSLPIGKWRGEYSLTRGDQVLVNITKEVQLN</sequence>
<dbReference type="EMBL" id="CP000393">
    <property type="protein sequence ID" value="ABG51758.1"/>
    <property type="molecule type" value="Genomic_DNA"/>
</dbReference>
<dbReference type="InterPro" id="IPR011055">
    <property type="entry name" value="Dup_hybrid_motif"/>
</dbReference>
<feature type="domain" description="M23ase beta-sheet core" evidence="3">
    <location>
        <begin position="89"/>
        <end position="208"/>
    </location>
</feature>
<dbReference type="eggNOG" id="COG0739">
    <property type="taxonomic scope" value="Bacteria"/>
</dbReference>